<protein>
    <submittedName>
        <fullName evidence="2">Late sexual development protein</fullName>
    </submittedName>
</protein>
<sequence length="365" mass="38559">MFYKNIVASAALLTGVLAAPTPSALPQGFPNPNTTELEAIQKAAGGELSNAPPPASVNASSVPVFQLINFNENFEVAFFNSLVYNITNDVPGFQIPWGGEKASLLNILTSVLAQEELHALNAGGVLTHFNAFAPPPCVYKFPTTDLASAIALSQTFTSLVLGTLQDAAEGLAINGDHGPVRTVASVIGEEGEQNGFFRSLLNRKPAEKPFLTTSVATFLFSSLQDFVVSCPFDLNQIPIPRLPTIKVLSGNSGSDVQPQDQTLTFSVDLTGVEAAKPYYGSPEAANALFITYLTGQNLPVSKPINSIAWSGEVMTFQADFPFEEFTMSGLTVAALTTANNYTGPDDIAASTLAAPALIQVNDPIL</sequence>
<dbReference type="Proteomes" id="UP000016923">
    <property type="component" value="Unassembled WGS sequence"/>
</dbReference>
<evidence type="ECO:0000313" key="3">
    <source>
        <dbReference type="Proteomes" id="UP000016923"/>
    </source>
</evidence>
<dbReference type="EMBL" id="KE148146">
    <property type="protein sequence ID" value="EPE10819.1"/>
    <property type="molecule type" value="Genomic_DNA"/>
</dbReference>
<evidence type="ECO:0000256" key="1">
    <source>
        <dbReference type="SAM" id="SignalP"/>
    </source>
</evidence>
<reference evidence="2 3" key="1">
    <citation type="journal article" date="2013" name="BMC Genomics">
        <title>The genome and transcriptome of the pine saprophyte Ophiostoma piceae, and a comparison with the bark beetle-associated pine pathogen Grosmannia clavigera.</title>
        <authorList>
            <person name="Haridas S."/>
            <person name="Wang Y."/>
            <person name="Lim L."/>
            <person name="Massoumi Alamouti S."/>
            <person name="Jackman S."/>
            <person name="Docking R."/>
            <person name="Robertson G."/>
            <person name="Birol I."/>
            <person name="Bohlmann J."/>
            <person name="Breuil C."/>
        </authorList>
    </citation>
    <scope>NUCLEOTIDE SEQUENCE [LARGE SCALE GENOMIC DNA]</scope>
    <source>
        <strain evidence="2 3">UAMH 11346</strain>
    </source>
</reference>
<accession>S3CBD8</accession>
<feature type="signal peptide" evidence="1">
    <location>
        <begin position="1"/>
        <end position="18"/>
    </location>
</feature>
<keyword evidence="3" id="KW-1185">Reference proteome</keyword>
<dbReference type="OrthoDB" id="5293813at2759"/>
<name>S3CBD8_OPHP1</name>
<evidence type="ECO:0000313" key="2">
    <source>
        <dbReference type="EMBL" id="EPE10819.1"/>
    </source>
</evidence>
<keyword evidence="1" id="KW-0732">Signal</keyword>
<gene>
    <name evidence="2" type="ORF">F503_05914</name>
</gene>
<organism evidence="2 3">
    <name type="scientific">Ophiostoma piceae (strain UAMH 11346)</name>
    <name type="common">Sap stain fungus</name>
    <dbReference type="NCBI Taxonomy" id="1262450"/>
    <lineage>
        <taxon>Eukaryota</taxon>
        <taxon>Fungi</taxon>
        <taxon>Dikarya</taxon>
        <taxon>Ascomycota</taxon>
        <taxon>Pezizomycotina</taxon>
        <taxon>Sordariomycetes</taxon>
        <taxon>Sordariomycetidae</taxon>
        <taxon>Ophiostomatales</taxon>
        <taxon>Ophiostomataceae</taxon>
        <taxon>Ophiostoma</taxon>
    </lineage>
</organism>
<dbReference type="OMA" id="WMTYINQ"/>
<dbReference type="AlphaFoldDB" id="S3CBD8"/>
<dbReference type="HOGENOM" id="CLU_045147_0_0_1"/>
<feature type="chain" id="PRO_5004507188" evidence="1">
    <location>
        <begin position="19"/>
        <end position="365"/>
    </location>
</feature>
<proteinExistence type="predicted"/>
<dbReference type="VEuPathDB" id="FungiDB:F503_05914"/>
<dbReference type="eggNOG" id="ENOG502SM3U">
    <property type="taxonomic scope" value="Eukaryota"/>
</dbReference>